<proteinExistence type="predicted"/>
<evidence type="ECO:0008006" key="4">
    <source>
        <dbReference type="Google" id="ProtNLM"/>
    </source>
</evidence>
<dbReference type="InterPro" id="IPR046720">
    <property type="entry name" value="DUF6612"/>
</dbReference>
<reference evidence="3" key="1">
    <citation type="submission" date="2016-09" db="EMBL/GenBank/DDBJ databases">
        <authorList>
            <person name="Varghese N."/>
            <person name="Submissions S."/>
        </authorList>
    </citation>
    <scope>NUCLEOTIDE SEQUENCE [LARGE SCALE GENOMIC DNA]</scope>
    <source>
        <strain evidence="3">25nlg</strain>
    </source>
</reference>
<sequence length="274" mass="31594">MFSHLRTYSLLLLFLLSGCSFSMKETPNVQTYTDNEHLDVDTLLQQSIETHNHQKVFGFKSKQIDTLSHLLQTDTYSTVNTTVTEGTSQYVSNQDAWYSEFKHIKDWDPSVSDSQSEDFSIWKTDTSAFVLNNGDWSEESPRLSTFQDTSIIHFAPVDHLEVFKTFIDHVIFEQQEDMYVLSVKADETQQQAVADTFILPDDMANQQSDREKEASYQFSQLHYMLFINESSLLVEQVYIFCELTAPTTKGIETISKEYTLLKLDTPPQLDTRSP</sequence>
<organism evidence="2 3">
    <name type="scientific">Shouchella lonarensis</name>
    <dbReference type="NCBI Taxonomy" id="1464122"/>
    <lineage>
        <taxon>Bacteria</taxon>
        <taxon>Bacillati</taxon>
        <taxon>Bacillota</taxon>
        <taxon>Bacilli</taxon>
        <taxon>Bacillales</taxon>
        <taxon>Bacillaceae</taxon>
        <taxon>Shouchella</taxon>
    </lineage>
</organism>
<accession>A0A1G6H1F3</accession>
<evidence type="ECO:0000313" key="2">
    <source>
        <dbReference type="EMBL" id="SDB88021.1"/>
    </source>
</evidence>
<evidence type="ECO:0000313" key="3">
    <source>
        <dbReference type="Proteomes" id="UP000242662"/>
    </source>
</evidence>
<evidence type="ECO:0000256" key="1">
    <source>
        <dbReference type="SAM" id="SignalP"/>
    </source>
</evidence>
<dbReference type="PROSITE" id="PS51257">
    <property type="entry name" value="PROKAR_LIPOPROTEIN"/>
    <property type="match status" value="1"/>
</dbReference>
<protein>
    <recommendedName>
        <fullName evidence="4">Lipoprotein</fullName>
    </recommendedName>
</protein>
<gene>
    <name evidence="2" type="ORF">SAMN05421737_102241</name>
</gene>
<dbReference type="Proteomes" id="UP000242662">
    <property type="component" value="Unassembled WGS sequence"/>
</dbReference>
<keyword evidence="3" id="KW-1185">Reference proteome</keyword>
<dbReference type="RefSeq" id="WP_090774807.1">
    <property type="nucleotide sequence ID" value="NZ_FMYM01000002.1"/>
</dbReference>
<dbReference type="AlphaFoldDB" id="A0A1G6H1F3"/>
<feature type="chain" id="PRO_5017249743" description="Lipoprotein" evidence="1">
    <location>
        <begin position="25"/>
        <end position="274"/>
    </location>
</feature>
<dbReference type="EMBL" id="FMYM01000002">
    <property type="protein sequence ID" value="SDB88021.1"/>
    <property type="molecule type" value="Genomic_DNA"/>
</dbReference>
<dbReference type="Pfam" id="PF20316">
    <property type="entry name" value="DUF6612"/>
    <property type="match status" value="1"/>
</dbReference>
<feature type="signal peptide" evidence="1">
    <location>
        <begin position="1"/>
        <end position="24"/>
    </location>
</feature>
<keyword evidence="1" id="KW-0732">Signal</keyword>
<name>A0A1G6H1F3_9BACI</name>